<reference evidence="3" key="1">
    <citation type="submission" date="2021-01" db="UniProtKB">
        <authorList>
            <consortium name="EnsemblMetazoa"/>
        </authorList>
    </citation>
    <scope>IDENTIFICATION</scope>
</reference>
<dbReference type="AlphaFoldDB" id="A0A7M7KKG9"/>
<sequence>MRMRMPPPRFSCWICTFTSSTQTALTTHLRRTHSFRLNPPHRPRYHASNGNNSSGGSAMAASAAIINDSGRYVYGVRVAGQTVAGPASLDCASNETSVASMAKPYCPGVYVCQVCKFRSPTGAGLARHAYSHQKLAVCATSISPVQPRGAAYSQGLNSIVVRELPVNNAGHTKTVLYTQQIQPLATATTTHQSPYAAESVRVGVPLDAPILLSEGQQQLQEPVQIQDQASVGDGELDPAASLTPISSDPCPECGCAANGKCGLRTPEPGRILLVSQENLAEVTDPSRPQELYELGADALQPLGGLDPTYIEHVHCEEGLLELHYKPPNTTKTIHLTAVRVNQLSCPQEDDIDEQRDGVEENDVGGEISQERVGTPATERKAESQGDDDNTELTSSHTSNACFNSGMATKSEAVGDVEQDAIIQQQMETGDDGAAGTEIPTAVLVITRSPNRIKIRIIT</sequence>
<dbReference type="KEGG" id="vde:111252908"/>
<keyword evidence="4" id="KW-1185">Reference proteome</keyword>
<feature type="domain" description="C2H2-type" evidence="2">
    <location>
        <begin position="110"/>
        <end position="132"/>
    </location>
</feature>
<evidence type="ECO:0000313" key="3">
    <source>
        <dbReference type="EnsemblMetazoa" id="XP_022667284"/>
    </source>
</evidence>
<accession>A0A7M7KKG9</accession>
<dbReference type="SMART" id="SM00355">
    <property type="entry name" value="ZnF_C2H2"/>
    <property type="match status" value="2"/>
</dbReference>
<dbReference type="OrthoDB" id="10540054at2759"/>
<feature type="domain" description="C2H2-type" evidence="2">
    <location>
        <begin position="10"/>
        <end position="33"/>
    </location>
</feature>
<evidence type="ECO:0000256" key="1">
    <source>
        <dbReference type="SAM" id="MobiDB-lite"/>
    </source>
</evidence>
<feature type="region of interest" description="Disordered" evidence="1">
    <location>
        <begin position="34"/>
        <end position="53"/>
    </location>
</feature>
<dbReference type="RefSeq" id="XP_022667284.1">
    <property type="nucleotide sequence ID" value="XM_022811549.1"/>
</dbReference>
<proteinExistence type="predicted"/>
<feature type="region of interest" description="Disordered" evidence="1">
    <location>
        <begin position="346"/>
        <end position="402"/>
    </location>
</feature>
<evidence type="ECO:0000259" key="2">
    <source>
        <dbReference type="SMART" id="SM00355"/>
    </source>
</evidence>
<feature type="compositionally biased region" description="Basic residues" evidence="1">
    <location>
        <begin position="34"/>
        <end position="45"/>
    </location>
</feature>
<feature type="compositionally biased region" description="Acidic residues" evidence="1">
    <location>
        <begin position="347"/>
        <end position="363"/>
    </location>
</feature>
<dbReference type="GeneID" id="111252908"/>
<dbReference type="InParanoid" id="A0A7M7KKG9"/>
<organism evidence="3 4">
    <name type="scientific">Varroa destructor</name>
    <name type="common">Honeybee mite</name>
    <dbReference type="NCBI Taxonomy" id="109461"/>
    <lineage>
        <taxon>Eukaryota</taxon>
        <taxon>Metazoa</taxon>
        <taxon>Ecdysozoa</taxon>
        <taxon>Arthropoda</taxon>
        <taxon>Chelicerata</taxon>
        <taxon>Arachnida</taxon>
        <taxon>Acari</taxon>
        <taxon>Parasitiformes</taxon>
        <taxon>Mesostigmata</taxon>
        <taxon>Gamasina</taxon>
        <taxon>Dermanyssoidea</taxon>
        <taxon>Varroidae</taxon>
        <taxon>Varroa</taxon>
    </lineage>
</organism>
<protein>
    <recommendedName>
        <fullName evidence="2">C2H2-type domain-containing protein</fullName>
    </recommendedName>
</protein>
<name>A0A7M7KKG9_VARDE</name>
<dbReference type="InterPro" id="IPR013087">
    <property type="entry name" value="Znf_C2H2_type"/>
</dbReference>
<feature type="compositionally biased region" description="Polar residues" evidence="1">
    <location>
        <begin position="391"/>
        <end position="402"/>
    </location>
</feature>
<evidence type="ECO:0000313" key="4">
    <source>
        <dbReference type="Proteomes" id="UP000594260"/>
    </source>
</evidence>
<dbReference type="Proteomes" id="UP000594260">
    <property type="component" value="Unplaced"/>
</dbReference>
<dbReference type="EnsemblMetazoa" id="XM_022811549">
    <property type="protein sequence ID" value="XP_022667284"/>
    <property type="gene ID" value="LOC111252908"/>
</dbReference>